<reference evidence="10" key="1">
    <citation type="submission" date="2016-04" db="EMBL/GenBank/DDBJ databases">
        <authorList>
            <person name="Tagini F."/>
        </authorList>
    </citation>
    <scope>NUCLEOTIDE SEQUENCE [LARGE SCALE GENOMIC DNA]</scope>
    <source>
        <strain evidence="10">CHUV0807</strain>
    </source>
</reference>
<dbReference type="GO" id="GO:0055085">
    <property type="term" value="P:transmembrane transport"/>
    <property type="evidence" value="ECO:0007669"/>
    <property type="project" value="InterPro"/>
</dbReference>
<dbReference type="RefSeq" id="WP_079541650.1">
    <property type="nucleotide sequence ID" value="NZ_CALFOW010000201.1"/>
</dbReference>
<keyword evidence="3" id="KW-1003">Cell membrane</keyword>
<dbReference type="AlphaFoldDB" id="A0A1C3H615"/>
<keyword evidence="4 7" id="KW-0812">Transmembrane</keyword>
<evidence type="ECO:0000313" key="10">
    <source>
        <dbReference type="Proteomes" id="UP000190837"/>
    </source>
</evidence>
<dbReference type="GO" id="GO:0005886">
    <property type="term" value="C:plasma membrane"/>
    <property type="evidence" value="ECO:0007669"/>
    <property type="project" value="UniProtKB-SubCell"/>
</dbReference>
<dbReference type="InterPro" id="IPR000515">
    <property type="entry name" value="MetI-like"/>
</dbReference>
<evidence type="ECO:0000256" key="4">
    <source>
        <dbReference type="ARBA" id="ARBA00022692"/>
    </source>
</evidence>
<proteinExistence type="inferred from homology"/>
<dbReference type="SUPFAM" id="SSF161098">
    <property type="entry name" value="MetI-like"/>
    <property type="match status" value="1"/>
</dbReference>
<evidence type="ECO:0000313" key="9">
    <source>
        <dbReference type="EMBL" id="SAM69163.1"/>
    </source>
</evidence>
<dbReference type="PANTHER" id="PTHR30151:SF20">
    <property type="entry name" value="ABC TRANSPORTER PERMEASE PROTEIN HI_0355-RELATED"/>
    <property type="match status" value="1"/>
</dbReference>
<dbReference type="PANTHER" id="PTHR30151">
    <property type="entry name" value="ALKANE SULFONATE ABC TRANSPORTER-RELATED, MEMBRANE SUBUNIT"/>
    <property type="match status" value="1"/>
</dbReference>
<comment type="subcellular location">
    <subcellularLocation>
        <location evidence="1 7">Cell membrane</location>
        <topology evidence="1 7">Multi-pass membrane protein</topology>
    </subcellularLocation>
</comment>
<evidence type="ECO:0000256" key="7">
    <source>
        <dbReference type="RuleBase" id="RU363032"/>
    </source>
</evidence>
<dbReference type="Proteomes" id="UP000190837">
    <property type="component" value="Unassembled WGS sequence"/>
</dbReference>
<dbReference type="Gene3D" id="1.10.3720.10">
    <property type="entry name" value="MetI-like"/>
    <property type="match status" value="1"/>
</dbReference>
<feature type="transmembrane region" description="Helical" evidence="7">
    <location>
        <begin position="214"/>
        <end position="232"/>
    </location>
</feature>
<gene>
    <name evidence="9" type="ORF">CHUV0807_2024</name>
</gene>
<feature type="transmembrane region" description="Helical" evidence="7">
    <location>
        <begin position="53"/>
        <end position="78"/>
    </location>
</feature>
<keyword evidence="6 7" id="KW-0472">Membrane</keyword>
<dbReference type="PROSITE" id="PS50928">
    <property type="entry name" value="ABC_TM1"/>
    <property type="match status" value="1"/>
</dbReference>
<dbReference type="InterPro" id="IPR035906">
    <property type="entry name" value="MetI-like_sf"/>
</dbReference>
<name>A0A1C3H615_9GAMM</name>
<feature type="transmembrane region" description="Helical" evidence="7">
    <location>
        <begin position="119"/>
        <end position="138"/>
    </location>
</feature>
<evidence type="ECO:0000259" key="8">
    <source>
        <dbReference type="PROSITE" id="PS50928"/>
    </source>
</evidence>
<evidence type="ECO:0000256" key="3">
    <source>
        <dbReference type="ARBA" id="ARBA00022475"/>
    </source>
</evidence>
<dbReference type="EMBL" id="FKLO01000067">
    <property type="protein sequence ID" value="SAM69163.1"/>
    <property type="molecule type" value="Genomic_DNA"/>
</dbReference>
<organism evidence="9 10">
    <name type="scientific">Cardiobacterium hominis</name>
    <dbReference type="NCBI Taxonomy" id="2718"/>
    <lineage>
        <taxon>Bacteria</taxon>
        <taxon>Pseudomonadati</taxon>
        <taxon>Pseudomonadota</taxon>
        <taxon>Gammaproteobacteria</taxon>
        <taxon>Cardiobacteriales</taxon>
        <taxon>Cardiobacteriaceae</taxon>
        <taxon>Cardiobacterium</taxon>
    </lineage>
</organism>
<keyword evidence="5 7" id="KW-1133">Transmembrane helix</keyword>
<sequence>MKTALRHLAIAAVLLALWQALILATGTPKYILPPPLAVLQKIVSARSQLAEHALVTLAEVGLGLITGTALGILSALALQYSRLLRALLSPLLVSSQAIPVYALAPVLTLWFGFGMLPKILMTVLIIYFPITTAAYDGLRRTPQGYLDLARSMNSLPRNTLLRLRLPAALPAFASGLRVAVAIAPIGAVIGEWVGGSSGLGYLMTYANARTQTDLLFAALAVLVLITLTLYSATDRLLHRLIRWKAAG</sequence>
<dbReference type="Pfam" id="PF00528">
    <property type="entry name" value="BPD_transp_1"/>
    <property type="match status" value="1"/>
</dbReference>
<evidence type="ECO:0000256" key="6">
    <source>
        <dbReference type="ARBA" id="ARBA00023136"/>
    </source>
</evidence>
<accession>A0A1C3H615</accession>
<protein>
    <submittedName>
        <fullName evidence="9">Hydroxymethylpyrimidine ABC transporter, transmembrane component</fullName>
    </submittedName>
</protein>
<keyword evidence="2 7" id="KW-0813">Transport</keyword>
<feature type="transmembrane region" description="Helical" evidence="7">
    <location>
        <begin position="167"/>
        <end position="194"/>
    </location>
</feature>
<evidence type="ECO:0000256" key="1">
    <source>
        <dbReference type="ARBA" id="ARBA00004651"/>
    </source>
</evidence>
<comment type="similarity">
    <text evidence="7">Belongs to the binding-protein-dependent transport system permease family.</text>
</comment>
<evidence type="ECO:0000256" key="5">
    <source>
        <dbReference type="ARBA" id="ARBA00022989"/>
    </source>
</evidence>
<evidence type="ECO:0000256" key="2">
    <source>
        <dbReference type="ARBA" id="ARBA00022448"/>
    </source>
</evidence>
<feature type="transmembrane region" description="Helical" evidence="7">
    <location>
        <begin position="90"/>
        <end position="113"/>
    </location>
</feature>
<feature type="domain" description="ABC transmembrane type-1" evidence="8">
    <location>
        <begin position="49"/>
        <end position="233"/>
    </location>
</feature>